<keyword evidence="1" id="KW-0732">Signal</keyword>
<evidence type="ECO:0000313" key="2">
    <source>
        <dbReference type="EMBL" id="HIX20380.1"/>
    </source>
</evidence>
<dbReference type="Proteomes" id="UP000823964">
    <property type="component" value="Unassembled WGS sequence"/>
</dbReference>
<evidence type="ECO:0000256" key="1">
    <source>
        <dbReference type="SAM" id="SignalP"/>
    </source>
</evidence>
<feature type="signal peptide" evidence="1">
    <location>
        <begin position="1"/>
        <end position="21"/>
    </location>
</feature>
<evidence type="ECO:0000313" key="3">
    <source>
        <dbReference type="Proteomes" id="UP000823964"/>
    </source>
</evidence>
<organism evidence="2 3">
    <name type="scientific">Candidatus Akkermansia intestinigallinarum</name>
    <dbReference type="NCBI Taxonomy" id="2838431"/>
    <lineage>
        <taxon>Bacteria</taxon>
        <taxon>Pseudomonadati</taxon>
        <taxon>Verrucomicrobiota</taxon>
        <taxon>Verrucomicrobiia</taxon>
        <taxon>Verrucomicrobiales</taxon>
        <taxon>Akkermansiaceae</taxon>
        <taxon>Akkermansia</taxon>
    </lineage>
</organism>
<gene>
    <name evidence="2" type="ORF">H9862_07250</name>
</gene>
<comment type="caution">
    <text evidence="2">The sequence shown here is derived from an EMBL/GenBank/DDBJ whole genome shotgun (WGS) entry which is preliminary data.</text>
</comment>
<feature type="chain" id="PRO_5038974485" description="Ankyrin repeat domain-containing protein" evidence="1">
    <location>
        <begin position="22"/>
        <end position="186"/>
    </location>
</feature>
<proteinExistence type="predicted"/>
<reference evidence="2" key="1">
    <citation type="journal article" date="2021" name="PeerJ">
        <title>Extensive microbial diversity within the chicken gut microbiome revealed by metagenomics and culture.</title>
        <authorList>
            <person name="Gilroy R."/>
            <person name="Ravi A."/>
            <person name="Getino M."/>
            <person name="Pursley I."/>
            <person name="Horton D.L."/>
            <person name="Alikhan N.F."/>
            <person name="Baker D."/>
            <person name="Gharbi K."/>
            <person name="Hall N."/>
            <person name="Watson M."/>
            <person name="Adriaenssens E.M."/>
            <person name="Foster-Nyarko E."/>
            <person name="Jarju S."/>
            <person name="Secka A."/>
            <person name="Antonio M."/>
            <person name="Oren A."/>
            <person name="Chaudhuri R.R."/>
            <person name="La Ragione R."/>
            <person name="Hildebrand F."/>
            <person name="Pallen M.J."/>
        </authorList>
    </citation>
    <scope>NUCLEOTIDE SEQUENCE</scope>
    <source>
        <strain evidence="2">14975</strain>
    </source>
</reference>
<dbReference type="AlphaFoldDB" id="A0A9D1VCQ2"/>
<reference evidence="2" key="2">
    <citation type="submission" date="2021-04" db="EMBL/GenBank/DDBJ databases">
        <authorList>
            <person name="Gilroy R."/>
        </authorList>
    </citation>
    <scope>NUCLEOTIDE SEQUENCE</scope>
    <source>
        <strain evidence="2">14975</strain>
    </source>
</reference>
<protein>
    <recommendedName>
        <fullName evidence="4">Ankyrin repeat domain-containing protein</fullName>
    </recommendedName>
</protein>
<evidence type="ECO:0008006" key="4">
    <source>
        <dbReference type="Google" id="ProtNLM"/>
    </source>
</evidence>
<name>A0A9D1VCQ2_9BACT</name>
<dbReference type="EMBL" id="DXFQ01000133">
    <property type="protein sequence ID" value="HIX20380.1"/>
    <property type="molecule type" value="Genomic_DNA"/>
</dbReference>
<accession>A0A9D1VCQ2</accession>
<sequence length="186" mass="21087">MKRTLLICLAALTLLPGTARADGGAFPGNPDEPFYAPLDKERYCGHVLEACFVYVEAIREARRPHAGSSVQKRAERVAEARQELIKRVEMYPDEINDTYWAHHAFEMSPLYAAVIGNDDILVKFMLDQGALPFFPDYCYEDLEISKDVQALLSQARRRYNVLEICLKARKAGIDLEGEEPSRKHAQ</sequence>